<keyword evidence="2" id="KW-0812">Transmembrane</keyword>
<feature type="compositionally biased region" description="Polar residues" evidence="1">
    <location>
        <begin position="414"/>
        <end position="427"/>
    </location>
</feature>
<proteinExistence type="predicted"/>
<name>J0WW09_AURST</name>
<dbReference type="KEGG" id="adl:AURDEDRAFT_128214"/>
<reference evidence="4" key="1">
    <citation type="journal article" date="2012" name="Science">
        <title>The Paleozoic origin of enzymatic lignin decomposition reconstructed from 31 fungal genomes.</title>
        <authorList>
            <person name="Floudas D."/>
            <person name="Binder M."/>
            <person name="Riley R."/>
            <person name="Barry K."/>
            <person name="Blanchette R.A."/>
            <person name="Henrissat B."/>
            <person name="Martinez A.T."/>
            <person name="Otillar R."/>
            <person name="Spatafora J.W."/>
            <person name="Yadav J.S."/>
            <person name="Aerts A."/>
            <person name="Benoit I."/>
            <person name="Boyd A."/>
            <person name="Carlson A."/>
            <person name="Copeland A."/>
            <person name="Coutinho P.M."/>
            <person name="de Vries R.P."/>
            <person name="Ferreira P."/>
            <person name="Findley K."/>
            <person name="Foster B."/>
            <person name="Gaskell J."/>
            <person name="Glotzer D."/>
            <person name="Gorecki P."/>
            <person name="Heitman J."/>
            <person name="Hesse C."/>
            <person name="Hori C."/>
            <person name="Igarashi K."/>
            <person name="Jurgens J.A."/>
            <person name="Kallen N."/>
            <person name="Kersten P."/>
            <person name="Kohler A."/>
            <person name="Kuees U."/>
            <person name="Kumar T.K.A."/>
            <person name="Kuo A."/>
            <person name="LaButti K."/>
            <person name="Larrondo L.F."/>
            <person name="Lindquist E."/>
            <person name="Ling A."/>
            <person name="Lombard V."/>
            <person name="Lucas S."/>
            <person name="Lundell T."/>
            <person name="Martin R."/>
            <person name="McLaughlin D.J."/>
            <person name="Morgenstern I."/>
            <person name="Morin E."/>
            <person name="Murat C."/>
            <person name="Nagy L.G."/>
            <person name="Nolan M."/>
            <person name="Ohm R.A."/>
            <person name="Patyshakuliyeva A."/>
            <person name="Rokas A."/>
            <person name="Ruiz-Duenas F.J."/>
            <person name="Sabat G."/>
            <person name="Salamov A."/>
            <person name="Samejima M."/>
            <person name="Schmutz J."/>
            <person name="Slot J.C."/>
            <person name="St John F."/>
            <person name="Stenlid J."/>
            <person name="Sun H."/>
            <person name="Sun S."/>
            <person name="Syed K."/>
            <person name="Tsang A."/>
            <person name="Wiebenga A."/>
            <person name="Young D."/>
            <person name="Pisabarro A."/>
            <person name="Eastwood D.C."/>
            <person name="Martin F."/>
            <person name="Cullen D."/>
            <person name="Grigoriev I.V."/>
            <person name="Hibbett D.S."/>
        </authorList>
    </citation>
    <scope>NUCLEOTIDE SEQUENCE [LARGE SCALE GENOMIC DNA]</scope>
    <source>
        <strain evidence="4">TFB10046</strain>
    </source>
</reference>
<keyword evidence="4" id="KW-1185">Reference proteome</keyword>
<keyword evidence="2" id="KW-1133">Transmembrane helix</keyword>
<feature type="transmembrane region" description="Helical" evidence="2">
    <location>
        <begin position="325"/>
        <end position="349"/>
    </location>
</feature>
<feature type="compositionally biased region" description="Basic and acidic residues" evidence="1">
    <location>
        <begin position="398"/>
        <end position="413"/>
    </location>
</feature>
<dbReference type="InParanoid" id="J0WW09"/>
<evidence type="ECO:0000256" key="1">
    <source>
        <dbReference type="SAM" id="MobiDB-lite"/>
    </source>
</evidence>
<dbReference type="AlphaFoldDB" id="J0WW09"/>
<feature type="compositionally biased region" description="Polar residues" evidence="1">
    <location>
        <begin position="372"/>
        <end position="391"/>
    </location>
</feature>
<feature type="region of interest" description="Disordered" evidence="1">
    <location>
        <begin position="372"/>
        <end position="430"/>
    </location>
</feature>
<protein>
    <submittedName>
        <fullName evidence="3">Uncharacterized protein</fullName>
    </submittedName>
</protein>
<feature type="region of interest" description="Disordered" evidence="1">
    <location>
        <begin position="287"/>
        <end position="323"/>
    </location>
</feature>
<evidence type="ECO:0000313" key="3">
    <source>
        <dbReference type="EMBL" id="EJD39598.1"/>
    </source>
</evidence>
<keyword evidence="2" id="KW-0472">Membrane</keyword>
<organism evidence="3 4">
    <name type="scientific">Auricularia subglabra (strain TFB-10046 / SS5)</name>
    <name type="common">White-rot fungus</name>
    <name type="synonym">Auricularia delicata (strain TFB10046)</name>
    <dbReference type="NCBI Taxonomy" id="717982"/>
    <lineage>
        <taxon>Eukaryota</taxon>
        <taxon>Fungi</taxon>
        <taxon>Dikarya</taxon>
        <taxon>Basidiomycota</taxon>
        <taxon>Agaricomycotina</taxon>
        <taxon>Agaricomycetes</taxon>
        <taxon>Auriculariales</taxon>
        <taxon>Auriculariaceae</taxon>
        <taxon>Auricularia</taxon>
    </lineage>
</organism>
<dbReference type="Proteomes" id="UP000006514">
    <property type="component" value="Unassembled WGS sequence"/>
</dbReference>
<accession>J0WW09</accession>
<feature type="compositionally biased region" description="Low complexity" evidence="1">
    <location>
        <begin position="288"/>
        <end position="307"/>
    </location>
</feature>
<gene>
    <name evidence="3" type="ORF">AURDEDRAFT_128214</name>
</gene>
<dbReference type="EMBL" id="JH687812">
    <property type="protein sequence ID" value="EJD39598.1"/>
    <property type="molecule type" value="Genomic_DNA"/>
</dbReference>
<evidence type="ECO:0000313" key="4">
    <source>
        <dbReference type="Proteomes" id="UP000006514"/>
    </source>
</evidence>
<feature type="compositionally biased region" description="Low complexity" evidence="1">
    <location>
        <begin position="314"/>
        <end position="323"/>
    </location>
</feature>
<sequence length="616" mass="65875">MQTWNASYTGQNIWPAQLNTSRGAGVGYRRTQYGAAGISLSFQGTGFYLCFTANGAQHTLTLDGSAIRDDSGFLPARDDGGPCAGFGAETAFASSNLEAGTHSVLFSVSAENDREFRFFGGVITLDVNTSGQGIDANTIIDDQDPAWEFNPGGRVSAGGTWDTTHEPTYYSKLYESAGTFQCNYRPDATASYQFSGAGGIVLRGPLWFDSHSFSITLDQTTYHMDGTTSWQDGSNVLLAVGNLDPDAVHSLVVFDYSSTDQQCGIDKYCCVGIDSLVLLRPGSNAILEPTTAEEPPSTATADEPPATNGVAFPSRGRSSSSTSRVGAIAGGVLGGLAVAVGTVLFFAILRARRKERAARILAIASDTSPYTIQARSAATDPSSTSFHQATGSLPVGGHAEDHPHPKHSIRSESRWTISHSPRTTTPRRNIRASDPVDCRTIRAGNLSAKTSGIFKSFYLNDLSQVAFTSNAMYNGAHEPLVVQFQACQSLGLTLGRLFVPSERRCVGVTNTSKKTAPYYTTLVKCGTEASQRFKLAGEAIYWAASFPNSVSPSDFPLSPILRRSSTMPSSARDPETKNMCTPYVNSAMLSAFAGKAVKMVVRVQQVCFDARYECGV</sequence>
<evidence type="ECO:0000256" key="2">
    <source>
        <dbReference type="SAM" id="Phobius"/>
    </source>
</evidence>